<sequence length="609" mass="70667">MQNIKFTVEQVEFDGWTLWISAVVKGKYDSRVHNPKVTVIFDSGTQTRRVPLAVQSYTERNGDFMIYAQYHYEVHDIFFDEPLGQKISVTFEVMYGDDTYQNVPFVLGDVAKNQYGELTGKGFEGMEGISSRHYNILFESENGKIDLCARFSAKKPSIAKKVIKRIKGVVAVIWRLILLLISICLLPVFIIDGLLTVIGILPREEKINTRKKIKYFIKHLRFRMVRFCKIRLGILPAKLAIMHVVNRFAARCKIKDNRIVFLSNRRTDLSGNFEFVYRLLKNDKNLDIRFVLDDRDVRHMSFKNMLAIGYYLANAKVILVDDYMELLFKLPRRKGNTLIQLWHACGAFKTFGCSRMGKKGGQNLKSPNHRNYDYATVSSDEIRKFYAEGFGLPIEKVVATGVPRTDIFFDKAYKEKVTKEFYEKYPKLKDKKILLFAPTFRGNGKNSGYYPTELFDVNALYEALGEEYAIIVKHHPFVHNRNTIDPKYQDYIIDLSTNSELNDLLFVTDLLVTDYSSVVFEASLLEIPMLFYGFDLEQYIATRGFYYEFETFVPGKIVYHFDELIEAVKKGDFESEKIAPFRDRFFDGKDGKSSQRTVDLIYKSLKKPN</sequence>
<gene>
    <name evidence="8" type="ORF">H8700_04955</name>
</gene>
<proteinExistence type="inferred from homology"/>
<dbReference type="InterPro" id="IPR043149">
    <property type="entry name" value="TagF_N"/>
</dbReference>
<evidence type="ECO:0000256" key="5">
    <source>
        <dbReference type="ARBA" id="ARBA00022944"/>
    </source>
</evidence>
<keyword evidence="7" id="KW-1133">Transmembrane helix</keyword>
<dbReference type="EMBL" id="JACRSW010000016">
    <property type="protein sequence ID" value="MBC8557053.1"/>
    <property type="molecule type" value="Genomic_DNA"/>
</dbReference>
<keyword evidence="6 7" id="KW-0472">Membrane</keyword>
<evidence type="ECO:0000256" key="4">
    <source>
        <dbReference type="ARBA" id="ARBA00022679"/>
    </source>
</evidence>
<evidence type="ECO:0000256" key="3">
    <source>
        <dbReference type="ARBA" id="ARBA00022475"/>
    </source>
</evidence>
<protein>
    <submittedName>
        <fullName evidence="8">CDP-glycerol glycerophosphotransferase family protein</fullName>
    </submittedName>
</protein>
<comment type="caution">
    <text evidence="8">The sequence shown here is derived from an EMBL/GenBank/DDBJ whole genome shotgun (WGS) entry which is preliminary data.</text>
</comment>
<dbReference type="PANTHER" id="PTHR37316:SF2">
    <property type="entry name" value="TEICHOIC ACID RIBITOL-PHOSPHATE POLYMERASE TARK"/>
    <property type="match status" value="1"/>
</dbReference>
<dbReference type="PANTHER" id="PTHR37316">
    <property type="entry name" value="TEICHOIC ACID GLYCEROL-PHOSPHATE PRIMASE"/>
    <property type="match status" value="1"/>
</dbReference>
<accession>A0ABR7MTJ5</accession>
<keyword evidence="4" id="KW-0808">Transferase</keyword>
<keyword evidence="9" id="KW-1185">Reference proteome</keyword>
<name>A0ABR7MTJ5_9FIRM</name>
<dbReference type="SUPFAM" id="SSF53756">
    <property type="entry name" value="UDP-Glycosyltransferase/glycogen phosphorylase"/>
    <property type="match status" value="1"/>
</dbReference>
<evidence type="ECO:0000256" key="1">
    <source>
        <dbReference type="ARBA" id="ARBA00004202"/>
    </source>
</evidence>
<dbReference type="InterPro" id="IPR007554">
    <property type="entry name" value="Glycerophosphate_synth"/>
</dbReference>
<feature type="transmembrane region" description="Helical" evidence="7">
    <location>
        <begin position="172"/>
        <end position="201"/>
    </location>
</feature>
<dbReference type="Proteomes" id="UP000637513">
    <property type="component" value="Unassembled WGS sequence"/>
</dbReference>
<evidence type="ECO:0000256" key="7">
    <source>
        <dbReference type="SAM" id="Phobius"/>
    </source>
</evidence>
<keyword evidence="5" id="KW-0777">Teichoic acid biosynthesis</keyword>
<dbReference type="InterPro" id="IPR043148">
    <property type="entry name" value="TagF_C"/>
</dbReference>
<organism evidence="8 9">
    <name type="scientific">Jutongia hominis</name>
    <dbReference type="NCBI Taxonomy" id="2763664"/>
    <lineage>
        <taxon>Bacteria</taxon>
        <taxon>Bacillati</taxon>
        <taxon>Bacillota</taxon>
        <taxon>Clostridia</taxon>
        <taxon>Lachnospirales</taxon>
        <taxon>Lachnospiraceae</taxon>
        <taxon>Jutongia</taxon>
    </lineage>
</organism>
<evidence type="ECO:0000256" key="2">
    <source>
        <dbReference type="ARBA" id="ARBA00010488"/>
    </source>
</evidence>
<keyword evidence="3" id="KW-1003">Cell membrane</keyword>
<dbReference type="Gene3D" id="3.40.50.11820">
    <property type="match status" value="1"/>
</dbReference>
<keyword evidence="7" id="KW-0812">Transmembrane</keyword>
<dbReference type="RefSeq" id="WP_249303962.1">
    <property type="nucleotide sequence ID" value="NZ_JACRSW010000016.1"/>
</dbReference>
<comment type="similarity">
    <text evidence="2">Belongs to the CDP-glycerol glycerophosphotransferase family.</text>
</comment>
<evidence type="ECO:0000256" key="6">
    <source>
        <dbReference type="ARBA" id="ARBA00023136"/>
    </source>
</evidence>
<comment type="subcellular location">
    <subcellularLocation>
        <location evidence="1">Cell membrane</location>
        <topology evidence="1">Peripheral membrane protein</topology>
    </subcellularLocation>
</comment>
<reference evidence="8 9" key="1">
    <citation type="submission" date="2020-08" db="EMBL/GenBank/DDBJ databases">
        <title>Genome public.</title>
        <authorList>
            <person name="Liu C."/>
            <person name="Sun Q."/>
        </authorList>
    </citation>
    <scope>NUCLEOTIDE SEQUENCE [LARGE SCALE GENOMIC DNA]</scope>
    <source>
        <strain evidence="8 9">BX3</strain>
    </source>
</reference>
<evidence type="ECO:0000313" key="8">
    <source>
        <dbReference type="EMBL" id="MBC8557053.1"/>
    </source>
</evidence>
<dbReference type="Pfam" id="PF04464">
    <property type="entry name" value="Glyphos_transf"/>
    <property type="match status" value="1"/>
</dbReference>
<evidence type="ECO:0000313" key="9">
    <source>
        <dbReference type="Proteomes" id="UP000637513"/>
    </source>
</evidence>
<dbReference type="InterPro" id="IPR051612">
    <property type="entry name" value="Teichoic_Acid_Biosynth"/>
</dbReference>
<dbReference type="Gene3D" id="3.40.50.12580">
    <property type="match status" value="1"/>
</dbReference>